<protein>
    <submittedName>
        <fullName evidence="1">Uncharacterized protein</fullName>
    </submittedName>
</protein>
<dbReference type="EMBL" id="CM041549">
    <property type="protein sequence ID" value="KAI3356774.1"/>
    <property type="molecule type" value="Genomic_DNA"/>
</dbReference>
<organism evidence="1 2">
    <name type="scientific">Scortum barcoo</name>
    <name type="common">barcoo grunter</name>
    <dbReference type="NCBI Taxonomy" id="214431"/>
    <lineage>
        <taxon>Eukaryota</taxon>
        <taxon>Metazoa</taxon>
        <taxon>Chordata</taxon>
        <taxon>Craniata</taxon>
        <taxon>Vertebrata</taxon>
        <taxon>Euteleostomi</taxon>
        <taxon>Actinopterygii</taxon>
        <taxon>Neopterygii</taxon>
        <taxon>Teleostei</taxon>
        <taxon>Neoteleostei</taxon>
        <taxon>Acanthomorphata</taxon>
        <taxon>Eupercaria</taxon>
        <taxon>Centrarchiformes</taxon>
        <taxon>Terapontoidei</taxon>
        <taxon>Terapontidae</taxon>
        <taxon>Scortum</taxon>
    </lineage>
</organism>
<evidence type="ECO:0000313" key="1">
    <source>
        <dbReference type="EMBL" id="KAI3356774.1"/>
    </source>
</evidence>
<evidence type="ECO:0000313" key="2">
    <source>
        <dbReference type="Proteomes" id="UP000831701"/>
    </source>
</evidence>
<reference evidence="1" key="1">
    <citation type="submission" date="2022-04" db="EMBL/GenBank/DDBJ databases">
        <title>Jade perch genome.</title>
        <authorList>
            <person name="Chao B."/>
        </authorList>
    </citation>
    <scope>NUCLEOTIDE SEQUENCE</scope>
    <source>
        <strain evidence="1">CB-2022</strain>
    </source>
</reference>
<comment type="caution">
    <text evidence="1">The sequence shown here is derived from an EMBL/GenBank/DDBJ whole genome shotgun (WGS) entry which is preliminary data.</text>
</comment>
<proteinExistence type="predicted"/>
<name>A0ACB8VMM9_9TELE</name>
<keyword evidence="2" id="KW-1185">Reference proteome</keyword>
<gene>
    <name evidence="1" type="ORF">L3Q82_003446</name>
</gene>
<sequence length="222" mass="24608">MPFGLTNVPAVFQSFVNEILREYLNDFAFVNLDDILIFSPDPATHQHHVRQVLTRLLVHQLYVKAEKCEFHASSVSFLGFIILPGQVKMDPEKWGPEAEEAFHRLKELFTTAPVLTMPEPHLQFIVEVDASSEGVGAVLSQRSPKDNRILPCAFLSRKLSPAEQNYDVGNRELLAIKEGTVCEGKSAILPGAEKWLELLAQSVPSTKAWSNGAPMQSGLAIS</sequence>
<accession>A0ACB8VMM9</accession>
<dbReference type="Proteomes" id="UP000831701">
    <property type="component" value="Chromosome 19"/>
</dbReference>